<comment type="caution">
    <text evidence="2">The sequence shown here is derived from an EMBL/GenBank/DDBJ whole genome shotgun (WGS) entry which is preliminary data.</text>
</comment>
<evidence type="ECO:0000313" key="3">
    <source>
        <dbReference type="Proteomes" id="UP001143362"/>
    </source>
</evidence>
<dbReference type="InterPro" id="IPR019734">
    <property type="entry name" value="TPR_rpt"/>
</dbReference>
<dbReference type="Pfam" id="PF14559">
    <property type="entry name" value="TPR_19"/>
    <property type="match status" value="4"/>
</dbReference>
<name>A0ABT3TG83_9GAMM</name>
<protein>
    <submittedName>
        <fullName evidence="2">PEP-CTERM system TPR-repeat protein PrsT</fullName>
    </submittedName>
</protein>
<dbReference type="NCBIfam" id="TIGR02917">
    <property type="entry name" value="PEP_TPR_lipo"/>
    <property type="match status" value="1"/>
</dbReference>
<organism evidence="2 3">
    <name type="scientific">Candidatus Litorirhabdus singularis</name>
    <dbReference type="NCBI Taxonomy" id="2518993"/>
    <lineage>
        <taxon>Bacteria</taxon>
        <taxon>Pseudomonadati</taxon>
        <taxon>Pseudomonadota</taxon>
        <taxon>Gammaproteobacteria</taxon>
        <taxon>Cellvibrionales</taxon>
        <taxon>Halieaceae</taxon>
        <taxon>Candidatus Litorirhabdus</taxon>
    </lineage>
</organism>
<proteinExistence type="predicted"/>
<dbReference type="InterPro" id="IPR014266">
    <property type="entry name" value="PEP-CTERM_TPR_PrsT"/>
</dbReference>
<sequence>MYMLKQFLLGALTVALVGCGGGSTSESHAEAARLLIAQGDSAGAVIELKNALQLDGANGEARFQLGKIYLDAGQILESEKELRRAAQLGVSDDQVQPVLANVLLPLRKFEELEGIQIDTLSDDSAAEVLTMQGLAKLSDGELDASAELLQQALEKNPASITAMIAKARLHGANSELSTMREQLQSVLELDPENSQAWTLVGDVEQQQDRRDLAMEAYASAIEYGKRPLDPHLKRAYLLIQDGDFESAQKDIDVLMKVAPNNPSVNYAQGLIYFQSQEYEKAVTAFAVSERDKKNFPLALLFAGTSHFVLGSKDQAEGYANQFHAIASDNVAGRKLLSTIIQSKGEHERVESLMRPVIERYPNDIDGLNLLANSLMAQNKTDEALDLLAKVAELAPDSSAAQIRLGAGMLASGDQSSGIASLQSALKIDPQFQQADILLVLSYMQQGETEQALAAAKEYRTRNPVSVAPLNLLGRVHLAMGDEALAKESFEKALTIEPGDPAAHSNLAQLARNSEQLDVARQHYEQILKYNEDFLSALVQLASLDAMANDEAAMVSRLEQAIAAHPEALEPKLILARYYLSTDRAQKVPVLFTELDSTLQDVPAVLNVIALSQLAEKDYAAARFTLEKLKQVAPGSAQMHHQMAMAQAGLNNPEKLQEELEQSIALDPEYLPARLALARLLVSAGKLDEAKVHLGYLSEVAPDFPDVLFLEASVARLEGKPDQALAALQLAFEKLPNETTLVALTGQYNDMQRSDEAHKLLTGWVADQPQDILPRMALAESWSRRGATDKSVLEYKEVLKLDDSNMIALNNLGWHLTETEPKLALRYAERANTLSPDTAEILDTLAIAQLKNDDVLRAQRSIERALELSPEQPSILYHSALIAVESGDKSAARGWLVQAMAVEQAFPERAEAAKLLKSIN</sequence>
<feature type="repeat" description="TPR" evidence="1">
    <location>
        <begin position="126"/>
        <end position="159"/>
    </location>
</feature>
<dbReference type="Pfam" id="PF13432">
    <property type="entry name" value="TPR_16"/>
    <property type="match status" value="2"/>
</dbReference>
<reference evidence="2" key="1">
    <citation type="submission" date="2019-02" db="EMBL/GenBank/DDBJ databases">
        <authorList>
            <person name="Li S.-H."/>
        </authorList>
    </citation>
    <scope>NUCLEOTIDE SEQUENCE</scope>
    <source>
        <strain evidence="2">IMCC14734</strain>
    </source>
</reference>
<dbReference type="PROSITE" id="PS51257">
    <property type="entry name" value="PROKAR_LIPOPROTEIN"/>
    <property type="match status" value="1"/>
</dbReference>
<evidence type="ECO:0000313" key="2">
    <source>
        <dbReference type="EMBL" id="MCX2981279.1"/>
    </source>
</evidence>
<dbReference type="PANTHER" id="PTHR12558:SF13">
    <property type="entry name" value="CELL DIVISION CYCLE PROTEIN 27 HOMOLOG"/>
    <property type="match status" value="1"/>
</dbReference>
<keyword evidence="1" id="KW-0802">TPR repeat</keyword>
<dbReference type="PROSITE" id="PS50005">
    <property type="entry name" value="TPR"/>
    <property type="match status" value="3"/>
</dbReference>
<dbReference type="SMART" id="SM00028">
    <property type="entry name" value="TPR"/>
    <property type="match status" value="18"/>
</dbReference>
<dbReference type="InterPro" id="IPR011990">
    <property type="entry name" value="TPR-like_helical_dom_sf"/>
</dbReference>
<gene>
    <name evidence="2" type="primary">prsT</name>
    <name evidence="2" type="ORF">EYC98_10430</name>
</gene>
<feature type="repeat" description="TPR" evidence="1">
    <location>
        <begin position="466"/>
        <end position="499"/>
    </location>
</feature>
<dbReference type="EMBL" id="SHNN01000002">
    <property type="protein sequence ID" value="MCX2981279.1"/>
    <property type="molecule type" value="Genomic_DNA"/>
</dbReference>
<evidence type="ECO:0000256" key="1">
    <source>
        <dbReference type="PROSITE-ProRule" id="PRU00339"/>
    </source>
</evidence>
<keyword evidence="3" id="KW-1185">Reference proteome</keyword>
<feature type="repeat" description="TPR" evidence="1">
    <location>
        <begin position="838"/>
        <end position="871"/>
    </location>
</feature>
<dbReference type="SUPFAM" id="SSF48452">
    <property type="entry name" value="TPR-like"/>
    <property type="match status" value="4"/>
</dbReference>
<dbReference type="Proteomes" id="UP001143362">
    <property type="component" value="Unassembled WGS sequence"/>
</dbReference>
<dbReference type="PANTHER" id="PTHR12558">
    <property type="entry name" value="CELL DIVISION CYCLE 16,23,27"/>
    <property type="match status" value="1"/>
</dbReference>
<accession>A0ABT3TG83</accession>
<dbReference type="Gene3D" id="1.25.40.10">
    <property type="entry name" value="Tetratricopeptide repeat domain"/>
    <property type="match status" value="6"/>
</dbReference>